<name>A0ABU3I5F0_9ACTN</name>
<evidence type="ECO:0000313" key="2">
    <source>
        <dbReference type="Proteomes" id="UP001181313"/>
    </source>
</evidence>
<dbReference type="RefSeq" id="WP_093548381.1">
    <property type="nucleotide sequence ID" value="NZ_JAVSGH010000045.1"/>
</dbReference>
<evidence type="ECO:0000313" key="1">
    <source>
        <dbReference type="EMBL" id="MDT3728178.1"/>
    </source>
</evidence>
<protein>
    <submittedName>
        <fullName evidence="1">Uncharacterized protein</fullName>
    </submittedName>
</protein>
<comment type="caution">
    <text evidence="1">The sequence shown here is derived from an EMBL/GenBank/DDBJ whole genome shotgun (WGS) entry which is preliminary data.</text>
</comment>
<keyword evidence="2" id="KW-1185">Reference proteome</keyword>
<organism evidence="1 2">
    <name type="scientific">Streptomyces althioticus subsp. attaecolombicae</name>
    <dbReference type="NCBI Taxonomy" id="3075534"/>
    <lineage>
        <taxon>Bacteria</taxon>
        <taxon>Bacillati</taxon>
        <taxon>Actinomycetota</taxon>
        <taxon>Actinomycetes</taxon>
        <taxon>Kitasatosporales</taxon>
        <taxon>Streptomycetaceae</taxon>
        <taxon>Streptomyces</taxon>
        <taxon>Streptomyces althioticus group</taxon>
    </lineage>
</organism>
<dbReference type="InterPro" id="IPR036866">
    <property type="entry name" value="RibonucZ/Hydroxyglut_hydro"/>
</dbReference>
<dbReference type="EMBL" id="JAVSGH010000045">
    <property type="protein sequence ID" value="MDT3728178.1"/>
    <property type="molecule type" value="Genomic_DNA"/>
</dbReference>
<proteinExistence type="predicted"/>
<dbReference type="Proteomes" id="UP001181313">
    <property type="component" value="Unassembled WGS sequence"/>
</dbReference>
<dbReference type="Gene3D" id="3.60.15.10">
    <property type="entry name" value="Ribonuclease Z/Hydroxyacylglutathione hydrolase-like"/>
    <property type="match status" value="1"/>
</dbReference>
<accession>A0ABU3I5F0</accession>
<gene>
    <name evidence="1" type="ORF">ROS62_26195</name>
</gene>
<sequence>MSVAIGSDEAGAVEARARVLGTVAAHGWWVAASRPPFPGLGRLRHAGDGYTWLPVHSKPVDVPA</sequence>
<reference evidence="1" key="1">
    <citation type="submission" date="2024-05" db="EMBL/GenBank/DDBJ databases">
        <title>30 novel species of actinomycetes from the DSMZ collection.</title>
        <authorList>
            <person name="Nouioui I."/>
        </authorList>
    </citation>
    <scope>NUCLEOTIDE SEQUENCE</scope>
    <source>
        <strain evidence="1">DSM 41972</strain>
    </source>
</reference>